<evidence type="ECO:0000313" key="2">
    <source>
        <dbReference type="Proteomes" id="UP000240708"/>
    </source>
</evidence>
<protein>
    <submittedName>
        <fullName evidence="1">Uncharacterized protein</fullName>
    </submittedName>
</protein>
<comment type="caution">
    <text evidence="1">The sequence shown here is derived from an EMBL/GenBank/DDBJ whole genome shotgun (WGS) entry which is preliminary data.</text>
</comment>
<sequence length="51" mass="5937">MPNKSQTEIQKQILELSDEIEATKDPETIRKLSKRIVDLESNLQKLKSKLK</sequence>
<dbReference type="EMBL" id="PYGF01000002">
    <property type="protein sequence ID" value="PSL06566.1"/>
    <property type="molecule type" value="Genomic_DNA"/>
</dbReference>
<reference evidence="1 2" key="1">
    <citation type="submission" date="2018-03" db="EMBL/GenBank/DDBJ databases">
        <title>Genomic Encyclopedia of Archaeal and Bacterial Type Strains, Phase II (KMG-II): from individual species to whole genera.</title>
        <authorList>
            <person name="Goeker M."/>
        </authorList>
    </citation>
    <scope>NUCLEOTIDE SEQUENCE [LARGE SCALE GENOMIC DNA]</scope>
    <source>
        <strain evidence="1 2">DSM 28057</strain>
    </source>
</reference>
<proteinExistence type="predicted"/>
<name>A0A2P8EAS8_9BACT</name>
<dbReference type="RefSeq" id="WP_170068990.1">
    <property type="nucleotide sequence ID" value="NZ_PYGF01000002.1"/>
</dbReference>
<keyword evidence="2" id="KW-1185">Reference proteome</keyword>
<gene>
    <name evidence="1" type="ORF">CLV48_102383</name>
</gene>
<dbReference type="AlphaFoldDB" id="A0A2P8EAS8"/>
<accession>A0A2P8EAS8</accession>
<dbReference type="Proteomes" id="UP000240708">
    <property type="component" value="Unassembled WGS sequence"/>
</dbReference>
<evidence type="ECO:0000313" key="1">
    <source>
        <dbReference type="EMBL" id="PSL06566.1"/>
    </source>
</evidence>
<organism evidence="1 2">
    <name type="scientific">Cecembia rubra</name>
    <dbReference type="NCBI Taxonomy" id="1485585"/>
    <lineage>
        <taxon>Bacteria</taxon>
        <taxon>Pseudomonadati</taxon>
        <taxon>Bacteroidota</taxon>
        <taxon>Cytophagia</taxon>
        <taxon>Cytophagales</taxon>
        <taxon>Cyclobacteriaceae</taxon>
        <taxon>Cecembia</taxon>
    </lineage>
</organism>